<sequence length="88" mass="10014">MRISRAPVLVVIATITTYVEVSPTKNEKGDYLPATKSISSDSTLQYFKDAQEKIDKEVNLVFSDDEERESWDTRLQQIELSFVPSNNS</sequence>
<keyword evidence="1" id="KW-0732">Signal</keyword>
<keyword evidence="3" id="KW-1185">Reference proteome</keyword>
<reference evidence="2 3" key="1">
    <citation type="submission" date="2013-11" db="EMBL/GenBank/DDBJ databases">
        <title>The Genome Sequence of Phytophthora parasitica P1569.</title>
        <authorList>
            <consortium name="The Broad Institute Genomics Platform"/>
            <person name="Russ C."/>
            <person name="Tyler B."/>
            <person name="Panabieres F."/>
            <person name="Shan W."/>
            <person name="Tripathy S."/>
            <person name="Grunwald N."/>
            <person name="Machado M."/>
            <person name="Johnson C.S."/>
            <person name="Arredondo F."/>
            <person name="Hong C."/>
            <person name="Coffey M."/>
            <person name="Young S.K."/>
            <person name="Zeng Q."/>
            <person name="Gargeya S."/>
            <person name="Fitzgerald M."/>
            <person name="Abouelleil A."/>
            <person name="Alvarado L."/>
            <person name="Chapman S.B."/>
            <person name="Gainer-Dewar J."/>
            <person name="Goldberg J."/>
            <person name="Griggs A."/>
            <person name="Gujja S."/>
            <person name="Hansen M."/>
            <person name="Howarth C."/>
            <person name="Imamovic A."/>
            <person name="Ireland A."/>
            <person name="Larimer J."/>
            <person name="McCowan C."/>
            <person name="Murphy C."/>
            <person name="Pearson M."/>
            <person name="Poon T.W."/>
            <person name="Priest M."/>
            <person name="Roberts A."/>
            <person name="Saif S."/>
            <person name="Shea T."/>
            <person name="Sykes S."/>
            <person name="Wortman J."/>
            <person name="Nusbaum C."/>
            <person name="Birren B."/>
        </authorList>
    </citation>
    <scope>NUCLEOTIDE SEQUENCE [LARGE SCALE GENOMIC DNA]</scope>
    <source>
        <strain evidence="2 3">P1569</strain>
    </source>
</reference>
<evidence type="ECO:0000313" key="3">
    <source>
        <dbReference type="Proteomes" id="UP000018721"/>
    </source>
</evidence>
<dbReference type="Proteomes" id="UP000018721">
    <property type="component" value="Unassembled WGS sequence"/>
</dbReference>
<dbReference type="HOGENOM" id="CLU_2473850_0_0_1"/>
<accession>V9F0P1</accession>
<comment type="caution">
    <text evidence="2">The sequence shown here is derived from an EMBL/GenBank/DDBJ whole genome shotgun (WGS) entry which is preliminary data.</text>
</comment>
<evidence type="ECO:0008006" key="4">
    <source>
        <dbReference type="Google" id="ProtNLM"/>
    </source>
</evidence>
<feature type="signal peptide" evidence="1">
    <location>
        <begin position="1"/>
        <end position="21"/>
    </location>
</feature>
<protein>
    <recommendedName>
        <fullName evidence="4">RxLR effector protein</fullName>
    </recommendedName>
</protein>
<gene>
    <name evidence="2" type="ORF">F443_10972</name>
</gene>
<dbReference type="EMBL" id="ANIZ01001880">
    <property type="protein sequence ID" value="ETI44323.1"/>
    <property type="molecule type" value="Genomic_DNA"/>
</dbReference>
<name>V9F0P1_PHYNI</name>
<dbReference type="AlphaFoldDB" id="V9F0P1"/>
<organism evidence="2 3">
    <name type="scientific">Phytophthora nicotianae P1569</name>
    <dbReference type="NCBI Taxonomy" id="1317065"/>
    <lineage>
        <taxon>Eukaryota</taxon>
        <taxon>Sar</taxon>
        <taxon>Stramenopiles</taxon>
        <taxon>Oomycota</taxon>
        <taxon>Peronosporomycetes</taxon>
        <taxon>Peronosporales</taxon>
        <taxon>Peronosporaceae</taxon>
        <taxon>Phytophthora</taxon>
    </lineage>
</organism>
<evidence type="ECO:0000313" key="2">
    <source>
        <dbReference type="EMBL" id="ETI44323.1"/>
    </source>
</evidence>
<proteinExistence type="predicted"/>
<feature type="chain" id="PRO_5004774796" description="RxLR effector protein" evidence="1">
    <location>
        <begin position="22"/>
        <end position="88"/>
    </location>
</feature>
<evidence type="ECO:0000256" key="1">
    <source>
        <dbReference type="SAM" id="SignalP"/>
    </source>
</evidence>